<evidence type="ECO:0000259" key="1">
    <source>
        <dbReference type="Pfam" id="PF13474"/>
    </source>
</evidence>
<proteinExistence type="predicted"/>
<evidence type="ECO:0000313" key="2">
    <source>
        <dbReference type="EMBL" id="CAB4322641.1"/>
    </source>
</evidence>
<dbReference type="Gene3D" id="3.10.450.50">
    <property type="match status" value="1"/>
</dbReference>
<dbReference type="InterPro" id="IPR032710">
    <property type="entry name" value="NTF2-like_dom_sf"/>
</dbReference>
<evidence type="ECO:0000313" key="3">
    <source>
        <dbReference type="EMBL" id="CAB4934680.1"/>
    </source>
</evidence>
<sequence>MSHDDRLPSYEPTRYEVLDANREFYEAFESRDLDRMSDLWAHDDRVSCVHPGWTALRGWAAVASSWAGMFNGPQQLQFIVTEAEVVVAGDLAWVTCVENLLADDGSATIAALNIFERHENRWRMLAHHGAPVMASHGLDPDVGTEA</sequence>
<dbReference type="PANTHER" id="PTHR34957">
    <property type="entry name" value="NUCLEAR TRANSPORT FACTOR 2 (NTF2) FAMILY PROTEIN"/>
    <property type="match status" value="1"/>
</dbReference>
<dbReference type="PANTHER" id="PTHR34957:SF1">
    <property type="entry name" value="NUCLEAR TRANSPORT FACTOR 2 (NTF2) FAMILY PROTEIN"/>
    <property type="match status" value="1"/>
</dbReference>
<dbReference type="Pfam" id="PF13474">
    <property type="entry name" value="SnoaL_3"/>
    <property type="match status" value="1"/>
</dbReference>
<dbReference type="EMBL" id="CAEMXZ010000010">
    <property type="protein sequence ID" value="CAB4322641.1"/>
    <property type="molecule type" value="Genomic_DNA"/>
</dbReference>
<organism evidence="2">
    <name type="scientific">freshwater metagenome</name>
    <dbReference type="NCBI Taxonomy" id="449393"/>
    <lineage>
        <taxon>unclassified sequences</taxon>
        <taxon>metagenomes</taxon>
        <taxon>ecological metagenomes</taxon>
    </lineage>
</organism>
<accession>A0A6J5YE25</accession>
<reference evidence="2" key="1">
    <citation type="submission" date="2020-05" db="EMBL/GenBank/DDBJ databases">
        <authorList>
            <person name="Chiriac C."/>
            <person name="Salcher M."/>
            <person name="Ghai R."/>
            <person name="Kavagutti S V."/>
        </authorList>
    </citation>
    <scope>NUCLEOTIDE SEQUENCE</scope>
</reference>
<name>A0A6J5YE25_9ZZZZ</name>
<feature type="domain" description="SnoaL-like" evidence="1">
    <location>
        <begin position="17"/>
        <end position="130"/>
    </location>
</feature>
<gene>
    <name evidence="2" type="ORF">UFOPK1392_00377</name>
    <name evidence="3" type="ORF">UFOPK3733_00887</name>
</gene>
<dbReference type="InterPro" id="IPR037401">
    <property type="entry name" value="SnoaL-like"/>
</dbReference>
<dbReference type="EMBL" id="CAFBNC010000034">
    <property type="protein sequence ID" value="CAB4934680.1"/>
    <property type="molecule type" value="Genomic_DNA"/>
</dbReference>
<dbReference type="AlphaFoldDB" id="A0A6J5YE25"/>
<protein>
    <submittedName>
        <fullName evidence="2">Unannotated protein</fullName>
    </submittedName>
</protein>
<dbReference type="SUPFAM" id="SSF54427">
    <property type="entry name" value="NTF2-like"/>
    <property type="match status" value="1"/>
</dbReference>